<dbReference type="Pfam" id="PF07310">
    <property type="entry name" value="PAS_5"/>
    <property type="match status" value="1"/>
</dbReference>
<name>A0A8G2BKI3_9PROT</name>
<dbReference type="RefSeq" id="WP_028796364.1">
    <property type="nucleotide sequence ID" value="NZ_FNBW01000006.1"/>
</dbReference>
<protein>
    <submittedName>
        <fullName evidence="1">PAS domain-containing protein</fullName>
    </submittedName>
</protein>
<proteinExistence type="predicted"/>
<sequence length="176" mass="19638">MNQALGFRASLTDAGLVGLYDYWMALRQSLGRLPRRSEIDPLDLPAEVLPGMIIIERDADLRFWCRLAGTRMREIYGFEVTGKYLDDVMPAGAVTFRKGIYQTVLDGRCALFCRLRFSVPGREFVASDRLYVPVLNDDTDEATVLVGAQRYLMSSEIVGSPDSDGIYSLVVDDTPA</sequence>
<dbReference type="OrthoDB" id="7362533at2"/>
<dbReference type="InterPro" id="IPR009922">
    <property type="entry name" value="DUF1457"/>
</dbReference>
<evidence type="ECO:0000313" key="2">
    <source>
        <dbReference type="Proteomes" id="UP000198615"/>
    </source>
</evidence>
<gene>
    <name evidence="1" type="ORF">SAMN05660686_02389</name>
</gene>
<keyword evidence="2" id="KW-1185">Reference proteome</keyword>
<accession>A0A8G2BKI3</accession>
<organism evidence="1 2">
    <name type="scientific">Thalassobaculum litoreum DSM 18839</name>
    <dbReference type="NCBI Taxonomy" id="1123362"/>
    <lineage>
        <taxon>Bacteria</taxon>
        <taxon>Pseudomonadati</taxon>
        <taxon>Pseudomonadota</taxon>
        <taxon>Alphaproteobacteria</taxon>
        <taxon>Rhodospirillales</taxon>
        <taxon>Thalassobaculaceae</taxon>
        <taxon>Thalassobaculum</taxon>
    </lineage>
</organism>
<comment type="caution">
    <text evidence="1">The sequence shown here is derived from an EMBL/GenBank/DDBJ whole genome shotgun (WGS) entry which is preliminary data.</text>
</comment>
<dbReference type="EMBL" id="FNBW01000006">
    <property type="protein sequence ID" value="SDF78900.1"/>
    <property type="molecule type" value="Genomic_DNA"/>
</dbReference>
<evidence type="ECO:0000313" key="1">
    <source>
        <dbReference type="EMBL" id="SDF78900.1"/>
    </source>
</evidence>
<dbReference type="Proteomes" id="UP000198615">
    <property type="component" value="Unassembled WGS sequence"/>
</dbReference>
<reference evidence="1 2" key="1">
    <citation type="submission" date="2016-10" db="EMBL/GenBank/DDBJ databases">
        <authorList>
            <person name="Varghese N."/>
            <person name="Submissions S."/>
        </authorList>
    </citation>
    <scope>NUCLEOTIDE SEQUENCE [LARGE SCALE GENOMIC DNA]</scope>
    <source>
        <strain evidence="1 2">DSM 18839</strain>
    </source>
</reference>
<dbReference type="AlphaFoldDB" id="A0A8G2BKI3"/>